<organism evidence="2">
    <name type="scientific">marine sediment metagenome</name>
    <dbReference type="NCBI Taxonomy" id="412755"/>
    <lineage>
        <taxon>unclassified sequences</taxon>
        <taxon>metagenomes</taxon>
        <taxon>ecological metagenomes</taxon>
    </lineage>
</organism>
<evidence type="ECO:0000313" key="2">
    <source>
        <dbReference type="EMBL" id="KKN30747.1"/>
    </source>
</evidence>
<reference evidence="2" key="1">
    <citation type="journal article" date="2015" name="Nature">
        <title>Complex archaea that bridge the gap between prokaryotes and eukaryotes.</title>
        <authorList>
            <person name="Spang A."/>
            <person name="Saw J.H."/>
            <person name="Jorgensen S.L."/>
            <person name="Zaremba-Niedzwiedzka K."/>
            <person name="Martijn J."/>
            <person name="Lind A.E."/>
            <person name="van Eijk R."/>
            <person name="Schleper C."/>
            <person name="Guy L."/>
            <person name="Ettema T.J."/>
        </authorList>
    </citation>
    <scope>NUCLEOTIDE SEQUENCE</scope>
</reference>
<accession>A0A0F9Q164</accession>
<comment type="caution">
    <text evidence="2">The sequence shown here is derived from an EMBL/GenBank/DDBJ whole genome shotgun (WGS) entry which is preliminary data.</text>
</comment>
<protein>
    <recommendedName>
        <fullName evidence="1">Zinc-ribbon domain-containing protein</fullName>
    </recommendedName>
</protein>
<proteinExistence type="predicted"/>
<feature type="domain" description="Zinc-ribbon" evidence="1">
    <location>
        <begin position="4"/>
        <end position="95"/>
    </location>
</feature>
<dbReference type="AlphaFoldDB" id="A0A0F9Q164"/>
<dbReference type="PIRSF" id="PIRSF012641">
    <property type="entry name" value="UCP012641"/>
    <property type="match status" value="1"/>
</dbReference>
<evidence type="ECO:0000259" key="1">
    <source>
        <dbReference type="Pfam" id="PF10005"/>
    </source>
</evidence>
<name>A0A0F9Q164_9ZZZZ</name>
<sequence>MKRFICQCGQEVFFQNTHCNACGIELGFSPSKQTVLALFENKNEPNWHRYDGLANSYRICQHRDHDIQCNWLIEGEPDHVQCISCRTTRTIPALDQPENMRRWTVMEANKRRMIFGLLDMGLSITSYIEDKEHGLAFDFLEDQRTNASMNEEHILSGHAKGVITINVAEADGSYREATREAMNESFRSLLGHFRHEIGHYYWERLIPHSIDYLAFKQLFGDETQDYGTALDQYYLNGPTDNWQDNYISAYASMHPLEDWAETWSHYMLMRETIETAFNYQICPKLTPYSDFDIWMSEWMELAVVLNALSRSIGNADAYPFIISETVNTKLKFIHHLVNG</sequence>
<dbReference type="Gene3D" id="3.40.390.70">
    <property type="match status" value="1"/>
</dbReference>
<dbReference type="Pfam" id="PF10005">
    <property type="entry name" value="Zn_ribbon_DZR_6"/>
    <property type="match status" value="1"/>
</dbReference>
<dbReference type="InterPro" id="IPR031321">
    <property type="entry name" value="UCP012641"/>
</dbReference>
<gene>
    <name evidence="2" type="ORF">LCGC14_0830980</name>
</gene>
<dbReference type="EMBL" id="LAZR01002384">
    <property type="protein sequence ID" value="KKN30747.1"/>
    <property type="molecule type" value="Genomic_DNA"/>
</dbReference>
<dbReference type="Pfam" id="PF15887">
    <property type="entry name" value="Peptidase_Mx"/>
    <property type="match status" value="1"/>
</dbReference>
<dbReference type="InterPro" id="IPR011201">
    <property type="entry name" value="Zinc-ribbon_6_bact"/>
</dbReference>